<evidence type="ECO:0000256" key="17">
    <source>
        <dbReference type="ARBA" id="ARBA00029313"/>
    </source>
</evidence>
<dbReference type="Pfam" id="PF00494">
    <property type="entry name" value="SQS_PSY"/>
    <property type="match status" value="1"/>
</dbReference>
<feature type="transmembrane region" description="Helical" evidence="19">
    <location>
        <begin position="145"/>
        <end position="163"/>
    </location>
</feature>
<dbReference type="EC" id="2.5.1.32" evidence="8"/>
<dbReference type="EC" id="5.5.1.19" evidence="7"/>
<evidence type="ECO:0000256" key="14">
    <source>
        <dbReference type="ARBA" id="ARBA00023136"/>
    </source>
</evidence>
<dbReference type="InterPro" id="IPR044843">
    <property type="entry name" value="Trans_IPPS_bact-type"/>
</dbReference>
<proteinExistence type="inferred from homology"/>
<dbReference type="PROSITE" id="PS01044">
    <property type="entry name" value="SQUALEN_PHYTOEN_SYN_1"/>
    <property type="match status" value="1"/>
</dbReference>
<evidence type="ECO:0000256" key="11">
    <source>
        <dbReference type="ARBA" id="ARBA00022692"/>
    </source>
</evidence>
<evidence type="ECO:0000256" key="10">
    <source>
        <dbReference type="ARBA" id="ARBA00022679"/>
    </source>
</evidence>
<dbReference type="GO" id="GO:0016872">
    <property type="term" value="F:intramolecular lyase activity"/>
    <property type="evidence" value="ECO:0007669"/>
    <property type="project" value="InterPro"/>
</dbReference>
<comment type="similarity">
    <text evidence="6">In the C-terminal section; belongs to the phytoene/squalene synthase family.</text>
</comment>
<dbReference type="SUPFAM" id="SSF48576">
    <property type="entry name" value="Terpenoid synthases"/>
    <property type="match status" value="1"/>
</dbReference>
<evidence type="ECO:0000256" key="3">
    <source>
        <dbReference type="ARBA" id="ARBA00005089"/>
    </source>
</evidence>
<dbReference type="InterPro" id="IPR017825">
    <property type="entry name" value="Lycopene_cyclase_dom"/>
</dbReference>
<evidence type="ECO:0000256" key="9">
    <source>
        <dbReference type="ARBA" id="ARBA00018909"/>
    </source>
</evidence>
<dbReference type="Gene3D" id="1.10.600.10">
    <property type="entry name" value="Farnesyl Diphosphate Synthase"/>
    <property type="match status" value="1"/>
</dbReference>
<dbReference type="SFLD" id="SFLDS00005">
    <property type="entry name" value="Isoprenoid_Synthase_Type_I"/>
    <property type="match status" value="1"/>
</dbReference>
<protein>
    <recommendedName>
        <fullName evidence="9">Bifunctional lycopene cyclase/phytoene synthase</fullName>
        <ecNumber evidence="8">2.5.1.32</ecNumber>
        <ecNumber evidence="7">5.5.1.19</ecNumber>
    </recommendedName>
</protein>
<evidence type="ECO:0000256" key="12">
    <source>
        <dbReference type="ARBA" id="ARBA00022746"/>
    </source>
</evidence>
<keyword evidence="14 19" id="KW-0472">Membrane</keyword>
<dbReference type="STRING" id="857340.A0A086T058"/>
<dbReference type="HOGENOM" id="CLU_012965_0_0_1"/>
<dbReference type="InterPro" id="IPR033904">
    <property type="entry name" value="Trans_IPPS_HH"/>
</dbReference>
<comment type="pathway">
    <text evidence="3">Carotenoid biosynthesis; beta-carotene biosynthesis.</text>
</comment>
<dbReference type="OrthoDB" id="6600518at2759"/>
<dbReference type="UniPathway" id="UPA00802"/>
<evidence type="ECO:0000256" key="16">
    <source>
        <dbReference type="ARBA" id="ARBA00023268"/>
    </source>
</evidence>
<evidence type="ECO:0000256" key="7">
    <source>
        <dbReference type="ARBA" id="ARBA00012242"/>
    </source>
</evidence>
<evidence type="ECO:0000256" key="2">
    <source>
        <dbReference type="ARBA" id="ARBA00004141"/>
    </source>
</evidence>
<dbReference type="Proteomes" id="UP000029964">
    <property type="component" value="Unassembled WGS sequence"/>
</dbReference>
<evidence type="ECO:0000256" key="8">
    <source>
        <dbReference type="ARBA" id="ARBA00012396"/>
    </source>
</evidence>
<dbReference type="GO" id="GO:0016117">
    <property type="term" value="P:carotenoid biosynthetic process"/>
    <property type="evidence" value="ECO:0007669"/>
    <property type="project" value="UniProtKB-KW"/>
</dbReference>
<evidence type="ECO:0000256" key="6">
    <source>
        <dbReference type="ARBA" id="ARBA00008406"/>
    </source>
</evidence>
<sequence length="592" mass="65596">MGLEYALVHAKFTIPLAALLTAAAKPLLTRLDAARVLFLTSVAVTATIPWDSYLIRTGVWTYPQDAVLGHSLLSIPVEELFFFVIQTYITSLLYILCNKPVLLAQHLDTPETRPSWVRRGKALGQILLVAATAFGGFLIRRQGEGTYMGLILAWACPFLLITWSLAGEMLLYKPWTSTLLPILAPTFYLWLVDELSLRKGIWTIENDTKLNSQLFGSLDIEEAVFFLITNTLVAFGIAAFDKAVAVCDVFPEKFPQPADSLPVMPLLRACVLPSSEYDVGRIEGLREAATRLRGKSRSFYLASSVFPGRIRVDLTLLYSYCRLADDLIDNAESPKEALGWISKLKGHLDSAYRQGKTQDSTTGSMREFIRADNLSPSARTALELLPSHIVSKEPLYELLEGFRTDVGFSSSQRTPMLPVVQEESDLELYASRVAGTIGEMCLDIVLHNSTGHVGKEVRDRLYAAAREMGIALQYINIARDIAVDAAMGRVYLPASWLAEEGQTQETVLAVPHGPAVDRLRRRLLGKAFERYRASRGAMDMIPREGRAPMMAAVESYMEIGRVLAQGGLRIEGKATVPVGRRLRVVWKALVQG</sequence>
<evidence type="ECO:0000256" key="13">
    <source>
        <dbReference type="ARBA" id="ARBA00022989"/>
    </source>
</evidence>
<keyword evidence="12" id="KW-0125">Carotenoid biosynthesis</keyword>
<dbReference type="AlphaFoldDB" id="A0A086T058"/>
<accession>A0A086T058</accession>
<dbReference type="GO" id="GO:0045436">
    <property type="term" value="F:lycopene beta cyclase activity"/>
    <property type="evidence" value="ECO:0007669"/>
    <property type="project" value="UniProtKB-ARBA"/>
</dbReference>
<evidence type="ECO:0000256" key="5">
    <source>
        <dbReference type="ARBA" id="ARBA00008247"/>
    </source>
</evidence>
<feature type="transmembrane region" description="Helical" evidence="19">
    <location>
        <begin position="6"/>
        <end position="24"/>
    </location>
</feature>
<keyword evidence="21" id="KW-1185">Reference proteome</keyword>
<evidence type="ECO:0000313" key="20">
    <source>
        <dbReference type="EMBL" id="KFH42740.1"/>
    </source>
</evidence>
<feature type="transmembrane region" description="Helical" evidence="19">
    <location>
        <begin position="80"/>
        <end position="97"/>
    </location>
</feature>
<evidence type="ECO:0000256" key="15">
    <source>
        <dbReference type="ARBA" id="ARBA00023235"/>
    </source>
</evidence>
<keyword evidence="16" id="KW-0511">Multifunctional enzyme</keyword>
<evidence type="ECO:0000256" key="19">
    <source>
        <dbReference type="SAM" id="Phobius"/>
    </source>
</evidence>
<keyword evidence="11 19" id="KW-0812">Transmembrane</keyword>
<dbReference type="NCBIfam" id="TIGR03462">
    <property type="entry name" value="CarR_dom_SF"/>
    <property type="match status" value="2"/>
</dbReference>
<dbReference type="CDD" id="cd00683">
    <property type="entry name" value="Trans_IPPS_HH"/>
    <property type="match status" value="1"/>
</dbReference>
<comment type="similarity">
    <text evidence="5">In the N-terminal section; belongs to the lycopene beta-cyclase family.</text>
</comment>
<dbReference type="PANTHER" id="PTHR31480">
    <property type="entry name" value="BIFUNCTIONAL LYCOPENE CYCLASE/PHYTOENE SYNTHASE"/>
    <property type="match status" value="1"/>
</dbReference>
<evidence type="ECO:0000256" key="1">
    <source>
        <dbReference type="ARBA" id="ARBA00001805"/>
    </source>
</evidence>
<dbReference type="InterPro" id="IPR008949">
    <property type="entry name" value="Isoprenoid_synthase_dom_sf"/>
</dbReference>
<keyword evidence="15" id="KW-0413">Isomerase</keyword>
<dbReference type="EMBL" id="JPKY01000086">
    <property type="protein sequence ID" value="KFH42740.1"/>
    <property type="molecule type" value="Genomic_DNA"/>
</dbReference>
<comment type="pathway">
    <text evidence="4">Carotenoid biosynthesis; phytoene biosynthesis; all-trans-phytoene from geranylgeranyl diphosphate: step 1/1.</text>
</comment>
<evidence type="ECO:0000256" key="4">
    <source>
        <dbReference type="ARBA" id="ARBA00005172"/>
    </source>
</evidence>
<dbReference type="GO" id="GO:0016020">
    <property type="term" value="C:membrane"/>
    <property type="evidence" value="ECO:0007669"/>
    <property type="project" value="UniProtKB-SubCell"/>
</dbReference>
<dbReference type="UniPathway" id="UPA00799">
    <property type="reaction ID" value="UER00773"/>
</dbReference>
<comment type="catalytic activity">
    <reaction evidence="18">
        <text>all-trans-lycopene = gamma-carotene</text>
        <dbReference type="Rhea" id="RHEA:32219"/>
        <dbReference type="ChEBI" id="CHEBI:15948"/>
        <dbReference type="ChEBI" id="CHEBI:27740"/>
        <dbReference type="EC" id="5.5.1.19"/>
    </reaction>
</comment>
<dbReference type="GO" id="GO:0051996">
    <property type="term" value="F:squalene synthase [NAD(P)H] activity"/>
    <property type="evidence" value="ECO:0007669"/>
    <property type="project" value="InterPro"/>
</dbReference>
<reference evidence="21" key="1">
    <citation type="journal article" date="2014" name="Genome Announc.">
        <title>Genome sequence and annotation of Acremonium chrysogenum, producer of the beta-lactam antibiotic cephalosporin C.</title>
        <authorList>
            <person name="Terfehr D."/>
            <person name="Dahlmann T.A."/>
            <person name="Specht T."/>
            <person name="Zadra I."/>
            <person name="Kuernsteiner H."/>
            <person name="Kueck U."/>
        </authorList>
    </citation>
    <scope>NUCLEOTIDE SEQUENCE [LARGE SCALE GENOMIC DNA]</scope>
    <source>
        <strain evidence="21">ATCC 11550 / CBS 779.69 / DSM 880 / IAM 14645 / JCM 23072 / IMI 49137</strain>
    </source>
</reference>
<comment type="subcellular location">
    <subcellularLocation>
        <location evidence="2">Membrane</location>
        <topology evidence="2">Multi-pass membrane protein</topology>
    </subcellularLocation>
</comment>
<organism evidence="20 21">
    <name type="scientific">Hapsidospora chrysogenum (strain ATCC 11550 / CBS 779.69 / DSM 880 / IAM 14645 / JCM 23072 / IMI 49137)</name>
    <name type="common">Acremonium chrysogenum</name>
    <dbReference type="NCBI Taxonomy" id="857340"/>
    <lineage>
        <taxon>Eukaryota</taxon>
        <taxon>Fungi</taxon>
        <taxon>Dikarya</taxon>
        <taxon>Ascomycota</taxon>
        <taxon>Pezizomycotina</taxon>
        <taxon>Sordariomycetes</taxon>
        <taxon>Hypocreomycetidae</taxon>
        <taxon>Hypocreales</taxon>
        <taxon>Bionectriaceae</taxon>
        <taxon>Hapsidospora</taxon>
    </lineage>
</organism>
<evidence type="ECO:0000256" key="18">
    <source>
        <dbReference type="ARBA" id="ARBA00029335"/>
    </source>
</evidence>
<comment type="caution">
    <text evidence="20">The sequence shown here is derived from an EMBL/GenBank/DDBJ whole genome shotgun (WGS) entry which is preliminary data.</text>
</comment>
<keyword evidence="13 19" id="KW-1133">Transmembrane helix</keyword>
<keyword evidence="10" id="KW-0808">Transferase</keyword>
<dbReference type="PROSITE" id="PS01045">
    <property type="entry name" value="SQUALEN_PHYTOEN_SYN_2"/>
    <property type="match status" value="1"/>
</dbReference>
<feature type="transmembrane region" description="Helical" evidence="19">
    <location>
        <begin position="36"/>
        <end position="55"/>
    </location>
</feature>
<comment type="catalytic activity">
    <reaction evidence="1">
        <text>2 (2E,6E,10E)-geranylgeranyl diphosphate = 15-cis-phytoene + 2 diphosphate</text>
        <dbReference type="Rhea" id="RHEA:34475"/>
        <dbReference type="ChEBI" id="CHEBI:27787"/>
        <dbReference type="ChEBI" id="CHEBI:33019"/>
        <dbReference type="ChEBI" id="CHEBI:58756"/>
        <dbReference type="EC" id="2.5.1.32"/>
    </reaction>
</comment>
<comment type="catalytic activity">
    <reaction evidence="17">
        <text>gamma-carotene = all-trans-beta-carotene</text>
        <dbReference type="Rhea" id="RHEA:32239"/>
        <dbReference type="ChEBI" id="CHEBI:17579"/>
        <dbReference type="ChEBI" id="CHEBI:27740"/>
        <dbReference type="EC" id="5.5.1.19"/>
    </reaction>
</comment>
<name>A0A086T058_HAPC1</name>
<dbReference type="SFLD" id="SFLDG01212">
    <property type="entry name" value="Phytoene_synthase_like"/>
    <property type="match status" value="1"/>
</dbReference>
<dbReference type="InterPro" id="IPR019845">
    <property type="entry name" value="Squalene/phytoene_synthase_CS"/>
</dbReference>
<evidence type="ECO:0000313" key="21">
    <source>
        <dbReference type="Proteomes" id="UP000029964"/>
    </source>
</evidence>
<gene>
    <name evidence="20" type="ORF">ACRE_065230</name>
</gene>
<dbReference type="GO" id="GO:0004311">
    <property type="term" value="F:geranylgeranyl diphosphate synthase activity"/>
    <property type="evidence" value="ECO:0007669"/>
    <property type="project" value="InterPro"/>
</dbReference>
<dbReference type="SFLD" id="SFLDG01018">
    <property type="entry name" value="Squalene/Phytoene_Synthase_Lik"/>
    <property type="match status" value="1"/>
</dbReference>
<dbReference type="InterPro" id="IPR002060">
    <property type="entry name" value="Squ/phyt_synthse"/>
</dbReference>